<dbReference type="InterPro" id="IPR001296">
    <property type="entry name" value="Glyco_trans_1"/>
</dbReference>
<dbReference type="CDD" id="cd03801">
    <property type="entry name" value="GT4_PimA-like"/>
    <property type="match status" value="1"/>
</dbReference>
<accession>A0A948W332</accession>
<dbReference type="InterPro" id="IPR028098">
    <property type="entry name" value="Glyco_trans_4-like_N"/>
</dbReference>
<dbReference type="SUPFAM" id="SSF53756">
    <property type="entry name" value="UDP-Glycosyltransferase/glycogen phosphorylase"/>
    <property type="match status" value="1"/>
</dbReference>
<comment type="caution">
    <text evidence="3">The sequence shown here is derived from an EMBL/GenBank/DDBJ whole genome shotgun (WGS) entry which is preliminary data.</text>
</comment>
<feature type="domain" description="Glycosyl transferase family 1" evidence="1">
    <location>
        <begin position="192"/>
        <end position="351"/>
    </location>
</feature>
<dbReference type="PANTHER" id="PTHR45947:SF3">
    <property type="entry name" value="SULFOQUINOVOSYL TRANSFERASE SQD2"/>
    <property type="match status" value="1"/>
</dbReference>
<evidence type="ECO:0000313" key="4">
    <source>
        <dbReference type="Proteomes" id="UP000777784"/>
    </source>
</evidence>
<evidence type="ECO:0000313" key="3">
    <source>
        <dbReference type="EMBL" id="MBU2690637.1"/>
    </source>
</evidence>
<dbReference type="Pfam" id="PF13439">
    <property type="entry name" value="Glyco_transf_4"/>
    <property type="match status" value="1"/>
</dbReference>
<dbReference type="Proteomes" id="UP000777784">
    <property type="component" value="Unassembled WGS sequence"/>
</dbReference>
<gene>
    <name evidence="3" type="ORF">KJ970_06875</name>
</gene>
<dbReference type="Gene3D" id="3.40.50.2000">
    <property type="entry name" value="Glycogen Phosphorylase B"/>
    <property type="match status" value="2"/>
</dbReference>
<evidence type="ECO:0000259" key="1">
    <source>
        <dbReference type="Pfam" id="PF00534"/>
    </source>
</evidence>
<proteinExistence type="predicted"/>
<reference evidence="3" key="1">
    <citation type="submission" date="2021-05" db="EMBL/GenBank/DDBJ databases">
        <title>Energy efficiency and biological interactions define the core microbiome of deep oligotrophic groundwater.</title>
        <authorList>
            <person name="Mehrshad M."/>
            <person name="Lopez-Fernandez M."/>
            <person name="Bell E."/>
            <person name="Bernier-Latmani R."/>
            <person name="Bertilsson S."/>
            <person name="Dopson M."/>
        </authorList>
    </citation>
    <scope>NUCLEOTIDE SEQUENCE</scope>
    <source>
        <strain evidence="3">Modern_marine.mb.64</strain>
    </source>
</reference>
<organism evidence="3 4">
    <name type="scientific">Eiseniibacteriota bacterium</name>
    <dbReference type="NCBI Taxonomy" id="2212470"/>
    <lineage>
        <taxon>Bacteria</taxon>
        <taxon>Candidatus Eiseniibacteriota</taxon>
    </lineage>
</organism>
<dbReference type="EMBL" id="JAHJDP010000032">
    <property type="protein sequence ID" value="MBU2690637.1"/>
    <property type="molecule type" value="Genomic_DNA"/>
</dbReference>
<dbReference type="GO" id="GO:0016757">
    <property type="term" value="F:glycosyltransferase activity"/>
    <property type="evidence" value="ECO:0007669"/>
    <property type="project" value="InterPro"/>
</dbReference>
<sequence>MTRGRVVLFSNAPYFGGAEGYLVYLAQGLKPLGWDPIGLVPEGSCGAVLAGRFEKAGFPVEKFNHRHWTSPAGACDILKKLKQIDGEILHLNLPSPYEALRNTVAFWGRLAGYRRVVATEHLPMSLRARRRALLKILLAPAIDAFIIMTRSGAEDLHRIHGIGQDKIVRIPYGIDPAPEVAPAGRRDLLEGLKLPPETRLVGHVGRLTARKGHRILLEALAQEKEMLRDRRTAVLFIGEGEEEENLRRCSETLVLNEFVHFMGHRENARNLIGLLDLLVLPSFVETQPFVILEAMAAGIPVLSTMVYGIPDMVVHEVTGLLVEPGAIGPLGAALKRLLLEDETRIKMGRSGLERFNELFRMDRMAEKTERVYAAQNGVGL</sequence>
<dbReference type="PANTHER" id="PTHR45947">
    <property type="entry name" value="SULFOQUINOVOSYL TRANSFERASE SQD2"/>
    <property type="match status" value="1"/>
</dbReference>
<dbReference type="AlphaFoldDB" id="A0A948W332"/>
<dbReference type="InterPro" id="IPR050194">
    <property type="entry name" value="Glycosyltransferase_grp1"/>
</dbReference>
<feature type="domain" description="Glycosyltransferase subfamily 4-like N-terminal" evidence="2">
    <location>
        <begin position="15"/>
        <end position="176"/>
    </location>
</feature>
<dbReference type="Pfam" id="PF00534">
    <property type="entry name" value="Glycos_transf_1"/>
    <property type="match status" value="1"/>
</dbReference>
<name>A0A948W332_UNCEI</name>
<evidence type="ECO:0000259" key="2">
    <source>
        <dbReference type="Pfam" id="PF13439"/>
    </source>
</evidence>
<protein>
    <submittedName>
        <fullName evidence="3">Glycosyltransferase family 4 protein</fullName>
    </submittedName>
</protein>